<dbReference type="PANTHER" id="PTHR23028:SF53">
    <property type="entry name" value="ACYL_TRANSF_3 DOMAIN-CONTAINING PROTEIN"/>
    <property type="match status" value="1"/>
</dbReference>
<sequence length="353" mass="38540">MSGGPADRFAAVDGLRTFAILWVALYHYAVFWTPAGRGLDLVPYGDALAWIPLASVGDLGVSLFFIVSGFVISLSLERSRSILAFAALRLLRLWPTLLACGALTFCATSLLGPPELQRSFVEAGISLLFLPPEHVGRALGIGQLEWLDGAYWSLWVEVRFYGIAAILYFAWRRMFLLGWTVFALGSWALHTVILGPDHPLSGLLFTEHQPYFTMGIALAAWRQGGPRPGHTLLWALGAIQALTYADPELTNGIGTVIVIFLATAVILWRRPVPVLSAKPMVRAGQASYAYYLLHQNLGLALLTAFGPLSVPMGIALMLVIQAALIAVSIWFTERVEAPLRARLRQYVGRSAPA</sequence>
<dbReference type="PANTHER" id="PTHR23028">
    <property type="entry name" value="ACETYLTRANSFERASE"/>
    <property type="match status" value="1"/>
</dbReference>
<evidence type="ECO:0000256" key="1">
    <source>
        <dbReference type="SAM" id="Phobius"/>
    </source>
</evidence>
<keyword evidence="4" id="KW-1185">Reference proteome</keyword>
<dbReference type="EMBL" id="BPFH01000004">
    <property type="protein sequence ID" value="GIT95850.1"/>
    <property type="molecule type" value="Genomic_DNA"/>
</dbReference>
<dbReference type="InterPro" id="IPR002656">
    <property type="entry name" value="Acyl_transf_3_dom"/>
</dbReference>
<dbReference type="Proteomes" id="UP000786693">
    <property type="component" value="Unassembled WGS sequence"/>
</dbReference>
<keyword evidence="1" id="KW-0812">Transmembrane</keyword>
<organism evidence="3 4">
    <name type="scientific">Jannaschia pagri</name>
    <dbReference type="NCBI Taxonomy" id="2829797"/>
    <lineage>
        <taxon>Bacteria</taxon>
        <taxon>Pseudomonadati</taxon>
        <taxon>Pseudomonadota</taxon>
        <taxon>Alphaproteobacteria</taxon>
        <taxon>Rhodobacterales</taxon>
        <taxon>Roseobacteraceae</taxon>
        <taxon>Jannaschia</taxon>
    </lineage>
</organism>
<protein>
    <submittedName>
        <fullName evidence="3">Acyltransferase</fullName>
    </submittedName>
</protein>
<feature type="transmembrane region" description="Helical" evidence="1">
    <location>
        <begin position="49"/>
        <end position="72"/>
    </location>
</feature>
<feature type="transmembrane region" description="Helical" evidence="1">
    <location>
        <begin position="176"/>
        <end position="195"/>
    </location>
</feature>
<feature type="transmembrane region" description="Helical" evidence="1">
    <location>
        <begin position="9"/>
        <end position="29"/>
    </location>
</feature>
<feature type="transmembrane region" description="Helical" evidence="1">
    <location>
        <begin position="149"/>
        <end position="169"/>
    </location>
</feature>
<proteinExistence type="predicted"/>
<gene>
    <name evidence="3" type="ORF">JANAI62_24730</name>
</gene>
<feature type="domain" description="Acyltransferase 3" evidence="2">
    <location>
        <begin position="10"/>
        <end position="332"/>
    </location>
</feature>
<keyword evidence="3" id="KW-0012">Acyltransferase</keyword>
<dbReference type="InterPro" id="IPR050879">
    <property type="entry name" value="Acyltransferase_3"/>
</dbReference>
<feature type="transmembrane region" description="Helical" evidence="1">
    <location>
        <begin position="93"/>
        <end position="112"/>
    </location>
</feature>
<reference evidence="3 4" key="1">
    <citation type="submission" date="2021-05" db="EMBL/GenBank/DDBJ databases">
        <title>Bacteria Genome sequencing.</title>
        <authorList>
            <person name="Takabe Y."/>
            <person name="Nakajima Y."/>
            <person name="Suzuki S."/>
            <person name="Shiozaki T."/>
        </authorList>
    </citation>
    <scope>NUCLEOTIDE SEQUENCE [LARGE SCALE GENOMIC DNA]</scope>
    <source>
        <strain evidence="3 4">AI_62</strain>
    </source>
</reference>
<evidence type="ECO:0000259" key="2">
    <source>
        <dbReference type="Pfam" id="PF01757"/>
    </source>
</evidence>
<accession>A0ABQ4NNK9</accession>
<keyword evidence="1" id="KW-1133">Transmembrane helix</keyword>
<feature type="transmembrane region" description="Helical" evidence="1">
    <location>
        <begin position="249"/>
        <end position="268"/>
    </location>
</feature>
<comment type="caution">
    <text evidence="3">The sequence shown here is derived from an EMBL/GenBank/DDBJ whole genome shotgun (WGS) entry which is preliminary data.</text>
</comment>
<evidence type="ECO:0000313" key="4">
    <source>
        <dbReference type="Proteomes" id="UP000786693"/>
    </source>
</evidence>
<dbReference type="Pfam" id="PF01757">
    <property type="entry name" value="Acyl_transf_3"/>
    <property type="match status" value="1"/>
</dbReference>
<dbReference type="RefSeq" id="WP_220749338.1">
    <property type="nucleotide sequence ID" value="NZ_BPFH01000004.1"/>
</dbReference>
<dbReference type="GO" id="GO:0016746">
    <property type="term" value="F:acyltransferase activity"/>
    <property type="evidence" value="ECO:0007669"/>
    <property type="project" value="UniProtKB-KW"/>
</dbReference>
<keyword evidence="3" id="KW-0808">Transferase</keyword>
<evidence type="ECO:0000313" key="3">
    <source>
        <dbReference type="EMBL" id="GIT95850.1"/>
    </source>
</evidence>
<keyword evidence="1" id="KW-0472">Membrane</keyword>
<name>A0ABQ4NNK9_9RHOB</name>
<feature type="transmembrane region" description="Helical" evidence="1">
    <location>
        <begin position="288"/>
        <end position="306"/>
    </location>
</feature>
<feature type="transmembrane region" description="Helical" evidence="1">
    <location>
        <begin position="312"/>
        <end position="332"/>
    </location>
</feature>